<evidence type="ECO:0000256" key="2">
    <source>
        <dbReference type="ARBA" id="ARBA00009045"/>
    </source>
</evidence>
<dbReference type="InterPro" id="IPR051512">
    <property type="entry name" value="Inactive_Rhomboid"/>
</dbReference>
<reference evidence="10 11" key="2">
    <citation type="journal article" date="2019" name="G3 (Bethesda)">
        <title>Hybrid Assembly of the Genome of the Entomopathogenic Nematode Steinernema carpocapsae Identifies the X-Chromosome.</title>
        <authorList>
            <person name="Serra L."/>
            <person name="Macchietto M."/>
            <person name="Macias-Munoz A."/>
            <person name="McGill C.J."/>
            <person name="Rodriguez I.M."/>
            <person name="Rodriguez B."/>
            <person name="Murad R."/>
            <person name="Mortazavi A."/>
        </authorList>
    </citation>
    <scope>NUCLEOTIDE SEQUENCE [LARGE SCALE GENOMIC DNA]</scope>
    <source>
        <strain evidence="10 11">ALL</strain>
    </source>
</reference>
<dbReference type="Proteomes" id="UP000298663">
    <property type="component" value="Unassembled WGS sequence"/>
</dbReference>
<dbReference type="GO" id="GO:0042058">
    <property type="term" value="P:regulation of epidermal growth factor receptor signaling pathway"/>
    <property type="evidence" value="ECO:0007669"/>
    <property type="project" value="TreeGrafter"/>
</dbReference>
<feature type="compositionally biased region" description="Basic residues" evidence="7">
    <location>
        <begin position="213"/>
        <end position="229"/>
    </location>
</feature>
<dbReference type="SUPFAM" id="SSF144091">
    <property type="entry name" value="Rhomboid-like"/>
    <property type="match status" value="1"/>
</dbReference>
<dbReference type="InterPro" id="IPR035952">
    <property type="entry name" value="Rhomboid-like_sf"/>
</dbReference>
<comment type="caution">
    <text evidence="10">The sequence shown here is derived from an EMBL/GenBank/DDBJ whole genome shotgun (WGS) entry which is preliminary data.</text>
</comment>
<feature type="domain" description="Peptidase S54 rhomboid" evidence="9">
    <location>
        <begin position="678"/>
        <end position="814"/>
    </location>
</feature>
<gene>
    <name evidence="10" type="ORF">L596_028220</name>
</gene>
<keyword evidence="4" id="KW-0256">Endoplasmic reticulum</keyword>
<proteinExistence type="inferred from homology"/>
<feature type="compositionally biased region" description="Low complexity" evidence="7">
    <location>
        <begin position="56"/>
        <end position="65"/>
    </location>
</feature>
<feature type="region of interest" description="Disordered" evidence="7">
    <location>
        <begin position="1"/>
        <end position="73"/>
    </location>
</feature>
<dbReference type="PANTHER" id="PTHR45965">
    <property type="entry name" value="INACTIVE RHOMBOID PROTEIN"/>
    <property type="match status" value="1"/>
</dbReference>
<dbReference type="GO" id="GO:0004252">
    <property type="term" value="F:serine-type endopeptidase activity"/>
    <property type="evidence" value="ECO:0007669"/>
    <property type="project" value="InterPro"/>
</dbReference>
<evidence type="ECO:0000256" key="6">
    <source>
        <dbReference type="ARBA" id="ARBA00023136"/>
    </source>
</evidence>
<keyword evidence="6 8" id="KW-0472">Membrane</keyword>
<comment type="subcellular location">
    <subcellularLocation>
        <location evidence="1">Endoplasmic reticulum membrane</location>
        <topology evidence="1">Multi-pass membrane protein</topology>
    </subcellularLocation>
</comment>
<feature type="transmembrane region" description="Helical" evidence="8">
    <location>
        <begin position="720"/>
        <end position="741"/>
    </location>
</feature>
<dbReference type="InterPro" id="IPR022764">
    <property type="entry name" value="Peptidase_S54_rhomboid_dom"/>
</dbReference>
<accession>A0A4U5LXS2</accession>
<evidence type="ECO:0000313" key="10">
    <source>
        <dbReference type="EMBL" id="TKR61054.1"/>
    </source>
</evidence>
<dbReference type="AlphaFoldDB" id="A0A4U5LXS2"/>
<reference evidence="10 11" key="1">
    <citation type="journal article" date="2015" name="Genome Biol.">
        <title>Comparative genomics of Steinernema reveals deeply conserved gene regulatory networks.</title>
        <authorList>
            <person name="Dillman A.R."/>
            <person name="Macchietto M."/>
            <person name="Porter C.F."/>
            <person name="Rogers A."/>
            <person name="Williams B."/>
            <person name="Antoshechkin I."/>
            <person name="Lee M.M."/>
            <person name="Goodwin Z."/>
            <person name="Lu X."/>
            <person name="Lewis E.E."/>
            <person name="Goodrich-Blair H."/>
            <person name="Stock S.P."/>
            <person name="Adams B.J."/>
            <person name="Sternberg P.W."/>
            <person name="Mortazavi A."/>
        </authorList>
    </citation>
    <scope>NUCLEOTIDE SEQUENCE [LARGE SCALE GENOMIC DNA]</scope>
    <source>
        <strain evidence="10 11">ALL</strain>
    </source>
</reference>
<feature type="region of interest" description="Disordered" evidence="7">
    <location>
        <begin position="253"/>
        <end position="272"/>
    </location>
</feature>
<dbReference type="GO" id="GO:0050708">
    <property type="term" value="P:regulation of protein secretion"/>
    <property type="evidence" value="ECO:0007669"/>
    <property type="project" value="TreeGrafter"/>
</dbReference>
<keyword evidence="3 8" id="KW-0812">Transmembrane</keyword>
<evidence type="ECO:0000256" key="1">
    <source>
        <dbReference type="ARBA" id="ARBA00004477"/>
    </source>
</evidence>
<evidence type="ECO:0000256" key="7">
    <source>
        <dbReference type="SAM" id="MobiDB-lite"/>
    </source>
</evidence>
<evidence type="ECO:0000256" key="3">
    <source>
        <dbReference type="ARBA" id="ARBA00022692"/>
    </source>
</evidence>
<evidence type="ECO:0000256" key="5">
    <source>
        <dbReference type="ARBA" id="ARBA00022989"/>
    </source>
</evidence>
<name>A0A4U5LXS2_STECR</name>
<protein>
    <recommendedName>
        <fullName evidence="9">Peptidase S54 rhomboid domain-containing protein</fullName>
    </recommendedName>
</protein>
<feature type="transmembrane region" description="Helical" evidence="8">
    <location>
        <begin position="800"/>
        <end position="821"/>
    </location>
</feature>
<dbReference type="STRING" id="34508.A0A4U5LXS2"/>
<dbReference type="EMBL" id="AZBU02000011">
    <property type="protein sequence ID" value="TKR61054.1"/>
    <property type="molecule type" value="Genomic_DNA"/>
</dbReference>
<evidence type="ECO:0000256" key="4">
    <source>
        <dbReference type="ARBA" id="ARBA00022824"/>
    </source>
</evidence>
<feature type="transmembrane region" description="Helical" evidence="8">
    <location>
        <begin position="777"/>
        <end position="794"/>
    </location>
</feature>
<dbReference type="Pfam" id="PF01694">
    <property type="entry name" value="Rhomboid"/>
    <property type="match status" value="1"/>
</dbReference>
<feature type="compositionally biased region" description="Polar residues" evidence="7">
    <location>
        <begin position="262"/>
        <end position="272"/>
    </location>
</feature>
<dbReference type="Gene3D" id="1.20.1540.10">
    <property type="entry name" value="Rhomboid-like"/>
    <property type="match status" value="1"/>
</dbReference>
<feature type="transmembrane region" description="Helical" evidence="8">
    <location>
        <begin position="833"/>
        <end position="855"/>
    </location>
</feature>
<feature type="region of interest" description="Disordered" evidence="7">
    <location>
        <begin position="200"/>
        <end position="230"/>
    </location>
</feature>
<comment type="similarity">
    <text evidence="2">Belongs to the peptidase S54 family.</text>
</comment>
<organism evidence="10 11">
    <name type="scientific">Steinernema carpocapsae</name>
    <name type="common">Entomopathogenic nematode</name>
    <dbReference type="NCBI Taxonomy" id="34508"/>
    <lineage>
        <taxon>Eukaryota</taxon>
        <taxon>Metazoa</taxon>
        <taxon>Ecdysozoa</taxon>
        <taxon>Nematoda</taxon>
        <taxon>Chromadorea</taxon>
        <taxon>Rhabditida</taxon>
        <taxon>Tylenchina</taxon>
        <taxon>Panagrolaimomorpha</taxon>
        <taxon>Strongyloidoidea</taxon>
        <taxon>Steinernematidae</taxon>
        <taxon>Steinernema</taxon>
    </lineage>
</organism>
<evidence type="ECO:0000256" key="8">
    <source>
        <dbReference type="SAM" id="Phobius"/>
    </source>
</evidence>
<dbReference type="GO" id="GO:0005789">
    <property type="term" value="C:endoplasmic reticulum membrane"/>
    <property type="evidence" value="ECO:0007669"/>
    <property type="project" value="UniProtKB-SubCell"/>
</dbReference>
<evidence type="ECO:0000313" key="11">
    <source>
        <dbReference type="Proteomes" id="UP000298663"/>
    </source>
</evidence>
<dbReference type="PANTHER" id="PTHR45965:SF3">
    <property type="entry name" value="INACTIVE RHOMBOID PROTEIN 1"/>
    <property type="match status" value="1"/>
</dbReference>
<dbReference type="OrthoDB" id="2146116at2759"/>
<keyword evidence="11" id="KW-1185">Reference proteome</keyword>
<evidence type="ECO:0000259" key="9">
    <source>
        <dbReference type="Pfam" id="PF01694"/>
    </source>
</evidence>
<sequence>METGGSDTVFLSRETDLGTTTMRTHELPPIAEDESLEQKEPHVLDSMARAQKSKSLDASMSSSSQKRQKFKEQKSLGGFATEHVASVDETVSLEQAPLVRPQTLQLELDMPEARITIPEDHKKVVEAEVVVPPSIQVGRIDVSTVEEAYNLFFNDTKAEDLLADSGAYLKTKFAIPTIVMPDALPTIQICDENGVIASEESDAELPDSPAPWTKKKAHYPATAKRKTSMKRQYGIDAEKKPLDGYMKRRITRRLVNKESEDATQPSTSDSSSLEYIISIPVPPKPSPTKVVSKPFAAPIDLDSKVSYTPRGPQEIRVEPAAIPSAPASLKSGSLPTPSKSLKSFIPSIGPRKRSKKDLFVGRIRSVGKAVVSSLRSLFGFVEVHEALVVNRKRQRVYAHGGALYPTDYTADTTETQEPEETELAYLCDDEVIDFRPFFTYWITTLQALILTLSLILYGIGPIAFSRVENTKMVSHVSGSFRLMTVFELPNLWIGPSYPHLIHMGAKYAPCMRRDSKVYRQIEGERNQERNTGCCVMNDRSACFQTTRDSGECIKNYAKFTRWNDTHKGPQERTSGAVCGQDPRTCEDPPAGHLWPDDITKWPVCYANNKNASEGLSHMTCPVEGRPCCIQLHGQCRITTQEYCRFVNGHFHAEARLCSQVNCLGDVCGMSPFIGGIPNQFYRFLTPMLLHAGLVGLVVTIFLQLSFMVTLEKMIGWRKIAVIYLVSGFGGYLASAVFVPYMPEVGPSGSQGGLLGALLVDGYYHWDLTTHKWRQMKNLFLAVFGFLFIGFLPWVDNYAQWFGFVYGILLAILLVPPVGDLVDLNDPQPWKRRLGRIITSVVILFVLTVTLLVIFFSEIIEIPPIFQYFNCIPLIDHTCDNKGLQLKNWIPI</sequence>
<feature type="transmembrane region" description="Helical" evidence="8">
    <location>
        <begin position="687"/>
        <end position="708"/>
    </location>
</feature>
<keyword evidence="5 8" id="KW-1133">Transmembrane helix</keyword>